<proteinExistence type="predicted"/>
<reference evidence="2 3" key="1">
    <citation type="submission" date="2021-10" db="EMBL/GenBank/DDBJ databases">
        <title>Draft genome of Aestuariibacter halophilus JC2043.</title>
        <authorList>
            <person name="Emsley S.A."/>
            <person name="Pfannmuller K.M."/>
            <person name="Ushijima B."/>
            <person name="Saw J.H."/>
            <person name="Videau P."/>
        </authorList>
    </citation>
    <scope>NUCLEOTIDE SEQUENCE [LARGE SCALE GENOMIC DNA]</scope>
    <source>
        <strain evidence="2 3">JC2043</strain>
    </source>
</reference>
<organism evidence="2 3">
    <name type="scientific">Fluctibacter halophilus</name>
    <dbReference type="NCBI Taxonomy" id="226011"/>
    <lineage>
        <taxon>Bacteria</taxon>
        <taxon>Pseudomonadati</taxon>
        <taxon>Pseudomonadota</taxon>
        <taxon>Gammaproteobacteria</taxon>
        <taxon>Alteromonadales</taxon>
        <taxon>Alteromonadaceae</taxon>
        <taxon>Fluctibacter</taxon>
    </lineage>
</organism>
<gene>
    <name evidence="2" type="ORF">LJ739_14745</name>
</gene>
<evidence type="ECO:0000313" key="3">
    <source>
        <dbReference type="Proteomes" id="UP001520878"/>
    </source>
</evidence>
<feature type="transmembrane region" description="Helical" evidence="1">
    <location>
        <begin position="12"/>
        <end position="31"/>
    </location>
</feature>
<sequence length="153" mass="17165">MLRLTQQAWNNLLIVAMLAMILLFNLTGPGWQNEESVDDRPVPLLPPQGVILSIESDGSKVQRIGKGWRKIPSDATPEPQLAAWVQRWTEAQGVVSEKRPPGQPSIVVVWLAGESQGRVFELFHDAPQPIVRYQQRHWVLDNVSIDDLTMPGV</sequence>
<dbReference type="RefSeq" id="WP_229161724.1">
    <property type="nucleotide sequence ID" value="NZ_JAJEWP010000005.1"/>
</dbReference>
<protein>
    <submittedName>
        <fullName evidence="2">Uncharacterized protein</fullName>
    </submittedName>
</protein>
<keyword evidence="1" id="KW-0812">Transmembrane</keyword>
<name>A0ABS8GAQ0_9ALTE</name>
<keyword evidence="1" id="KW-0472">Membrane</keyword>
<dbReference type="Proteomes" id="UP001520878">
    <property type="component" value="Unassembled WGS sequence"/>
</dbReference>
<keyword evidence="3" id="KW-1185">Reference proteome</keyword>
<accession>A0ABS8GAQ0</accession>
<comment type="caution">
    <text evidence="2">The sequence shown here is derived from an EMBL/GenBank/DDBJ whole genome shotgun (WGS) entry which is preliminary data.</text>
</comment>
<keyword evidence="1" id="KW-1133">Transmembrane helix</keyword>
<dbReference type="EMBL" id="JAJEWP010000005">
    <property type="protein sequence ID" value="MCC2617509.1"/>
    <property type="molecule type" value="Genomic_DNA"/>
</dbReference>
<evidence type="ECO:0000256" key="1">
    <source>
        <dbReference type="SAM" id="Phobius"/>
    </source>
</evidence>
<evidence type="ECO:0000313" key="2">
    <source>
        <dbReference type="EMBL" id="MCC2617509.1"/>
    </source>
</evidence>